<proteinExistence type="predicted"/>
<reference evidence="2" key="3">
    <citation type="submission" date="2019-09" db="EMBL/GenBank/DDBJ databases">
        <title>Co-occurence of chitin degradation, pigmentation and bioactivity in marine Pseudoalteromonas.</title>
        <authorList>
            <person name="Sonnenschein E.C."/>
            <person name="Bech P.K."/>
        </authorList>
    </citation>
    <scope>NUCLEOTIDE SEQUENCE</scope>
    <source>
        <strain evidence="2">S2231</strain>
    </source>
</reference>
<keyword evidence="3" id="KW-1185">Reference proteome</keyword>
<dbReference type="AlphaFoldDB" id="A0A5S3XQ74"/>
<dbReference type="Proteomes" id="UP000305730">
    <property type="component" value="Unassembled WGS sequence"/>
</dbReference>
<gene>
    <name evidence="2" type="ORF">CWB96_09030</name>
    <name evidence="1" type="ORF">CWB97_06430</name>
</gene>
<evidence type="ECO:0000313" key="4">
    <source>
        <dbReference type="Proteomes" id="UP000307706"/>
    </source>
</evidence>
<name>A0A5S3XQ74_9GAMM</name>
<reference evidence="3 4" key="1">
    <citation type="submission" date="2017-12" db="EMBL/GenBank/DDBJ databases">
        <authorList>
            <person name="Paulsen S."/>
            <person name="Gram L.K."/>
        </authorList>
    </citation>
    <scope>NUCLEOTIDE SEQUENCE [LARGE SCALE GENOMIC DNA]</scope>
    <source>
        <strain evidence="2 4">S2231</strain>
        <strain evidence="1 3">S2233</strain>
    </source>
</reference>
<protein>
    <submittedName>
        <fullName evidence="2">Uncharacterized protein</fullName>
    </submittedName>
</protein>
<dbReference type="EMBL" id="PNCK01000021">
    <property type="protein sequence ID" value="TMP44516.1"/>
    <property type="molecule type" value="Genomic_DNA"/>
</dbReference>
<dbReference type="EMBL" id="PNCL01000042">
    <property type="protein sequence ID" value="TMP59590.1"/>
    <property type="molecule type" value="Genomic_DNA"/>
</dbReference>
<accession>A0A5S3XQ74</accession>
<evidence type="ECO:0000313" key="2">
    <source>
        <dbReference type="EMBL" id="TMP59590.1"/>
    </source>
</evidence>
<comment type="caution">
    <text evidence="2">The sequence shown here is derived from an EMBL/GenBank/DDBJ whole genome shotgun (WGS) entry which is preliminary data.</text>
</comment>
<sequence>MTYALIDNATLTAVQRIQGDITIKNTDTIDGDLVAFENLVQAILFYDELICIDNYKNEHSTSRKVSFDFIRFLEPDICNLSQAEAFAKSESSRLKPEIRGGKFADDDFKSFLEMIKMNIICTWDKRSSIYYLTMKLLGQPYTDEWSKYSQLSATIFNELSDVATTKGHWSEEITLVGSDGIPLTAETFNEKNSDLGGTTKALDMFVASLNWLAYKSIYYSASAKLLNADSFLHPIRHAFQIHWMKKSGAYGYDFTKRLIDSMSQSASDSIAEIKDYGRIVTTSFEAPIFSAWLVSESGSPAQVINAAKELKSTQPFLEIRGLLRQIRHAYDADSLKASNQLITKWSAELEKASTELKYLYGVKTNHGIPSSLIMNVFNSGAAITQSPKFPDFGFNLKKPEFMKSQLTKSFAHVYKSIASELTTVERLGGFRDYLSSSVKIDKDRVFSNQKVEDPKFQRYSSNWKRPM</sequence>
<dbReference type="Proteomes" id="UP000307706">
    <property type="component" value="Unassembled WGS sequence"/>
</dbReference>
<dbReference type="RefSeq" id="WP_138595873.1">
    <property type="nucleotide sequence ID" value="NZ_PNCK01000021.1"/>
</dbReference>
<evidence type="ECO:0000313" key="3">
    <source>
        <dbReference type="Proteomes" id="UP000305730"/>
    </source>
</evidence>
<evidence type="ECO:0000313" key="1">
    <source>
        <dbReference type="EMBL" id="TMP44516.1"/>
    </source>
</evidence>
<reference evidence="3 4" key="2">
    <citation type="submission" date="2019-06" db="EMBL/GenBank/DDBJ databases">
        <title>Co-occurence of chitin degradation, pigmentation and bioactivity in marine Pseudoalteromonas.</title>
        <authorList>
            <person name="Sonnenschein E.C."/>
            <person name="Bech P.K."/>
        </authorList>
    </citation>
    <scope>NUCLEOTIDE SEQUENCE [LARGE SCALE GENOMIC DNA]</scope>
    <source>
        <strain evidence="4">S2231</strain>
        <strain evidence="1 3">S2233</strain>
    </source>
</reference>
<organism evidence="2 4">
    <name type="scientific">Pseudoalteromonas citrea</name>
    <dbReference type="NCBI Taxonomy" id="43655"/>
    <lineage>
        <taxon>Bacteria</taxon>
        <taxon>Pseudomonadati</taxon>
        <taxon>Pseudomonadota</taxon>
        <taxon>Gammaproteobacteria</taxon>
        <taxon>Alteromonadales</taxon>
        <taxon>Pseudoalteromonadaceae</taxon>
        <taxon>Pseudoalteromonas</taxon>
    </lineage>
</organism>
<dbReference type="OrthoDB" id="7012927at2"/>